<evidence type="ECO:0000313" key="2">
    <source>
        <dbReference type="Proteomes" id="UP000053512"/>
    </source>
</evidence>
<reference evidence="2" key="1">
    <citation type="submission" date="2015-12" db="EMBL/GenBank/DDBJ databases">
        <authorList>
            <person name="Nair G.R."/>
            <person name="Kaur G."/>
            <person name="Mayilraj S."/>
        </authorList>
    </citation>
    <scope>NUCLEOTIDE SEQUENCE [LARGE SCALE GENOMIC DNA]</scope>
    <source>
        <strain evidence="2">CD08_4</strain>
    </source>
</reference>
<protein>
    <submittedName>
        <fullName evidence="1">Uncharacterized protein</fullName>
    </submittedName>
</protein>
<organism evidence="1 2">
    <name type="scientific">Kocuria rosea subsp. polaris</name>
    <dbReference type="NCBI Taxonomy" id="136273"/>
    <lineage>
        <taxon>Bacteria</taxon>
        <taxon>Bacillati</taxon>
        <taxon>Actinomycetota</taxon>
        <taxon>Actinomycetes</taxon>
        <taxon>Micrococcales</taxon>
        <taxon>Micrococcaceae</taxon>
        <taxon>Kocuria</taxon>
    </lineage>
</organism>
<dbReference type="InterPro" id="IPR014710">
    <property type="entry name" value="RmlC-like_jellyroll"/>
</dbReference>
<dbReference type="Proteomes" id="UP000053512">
    <property type="component" value="Unassembled WGS sequence"/>
</dbReference>
<sequence>MPEIVNTDTVMRVSPGTVPPYDQDNPLLRLLNLVEQTQLAAAREAYDTTSLQYLFPISHLELWGPAAQPDQLDPVQQDDKTDFQKQNVRDFQLTDTRAVRGWVAVGGQRVPFLHLSYRAGPDSTLAQAAGGLNDSIGCTFSLRGEAPVTVRAPYDPESGRYVAEIWGRSDNGLRDLVDARGVTALDSGRLQGRSDLGFGGGDEFDRAAVDAKDLRTIAPDHLMHPVLPLHLEVSWTASLDGTGVADPANGSARLGFEMQMRGWDNYLSVGTSPNPHGGVGFLEYRNLLSNYGLFNGSGELARILESWNFNANGKKDHAPGAVEKFMTVDYMDLHVMEAACGIGLHRHRDNQEVFLMLDGTGTMVIGDWADSGTRDRCFEVRTLQAGSLAMLRGGNLHGLLNPADRRALLFMFGGYD</sequence>
<proteinExistence type="predicted"/>
<dbReference type="OrthoDB" id="6058at2"/>
<dbReference type="EMBL" id="LQBK01000037">
    <property type="protein sequence ID" value="KUG53872.1"/>
    <property type="molecule type" value="Genomic_DNA"/>
</dbReference>
<dbReference type="InterPro" id="IPR011051">
    <property type="entry name" value="RmlC_Cupin_sf"/>
</dbReference>
<comment type="caution">
    <text evidence="1">The sequence shown here is derived from an EMBL/GenBank/DDBJ whole genome shotgun (WGS) entry which is preliminary data.</text>
</comment>
<accession>A0A0W8I6H4</accession>
<evidence type="ECO:0000313" key="1">
    <source>
        <dbReference type="EMBL" id="KUG53872.1"/>
    </source>
</evidence>
<dbReference type="SUPFAM" id="SSF51182">
    <property type="entry name" value="RmlC-like cupins"/>
    <property type="match status" value="1"/>
</dbReference>
<dbReference type="AlphaFoldDB" id="A0A0W8I6H4"/>
<gene>
    <name evidence="1" type="ORF">AVL61_15185</name>
</gene>
<dbReference type="RefSeq" id="WP_058874893.1">
    <property type="nucleotide sequence ID" value="NZ_LQBK01000037.1"/>
</dbReference>
<dbReference type="Gene3D" id="2.60.120.10">
    <property type="entry name" value="Jelly Rolls"/>
    <property type="match status" value="1"/>
</dbReference>
<name>A0A0W8I6H4_KOCRO</name>